<accession>A0A2J6SR62</accession>
<dbReference type="OrthoDB" id="426293at2759"/>
<dbReference type="EMBL" id="KZ613892">
    <property type="protein sequence ID" value="PMD53183.1"/>
    <property type="molecule type" value="Genomic_DNA"/>
</dbReference>
<gene>
    <name evidence="3" type="ORF">K444DRAFT_646874</name>
</gene>
<name>A0A2J6SR62_9HELO</name>
<protein>
    <recommendedName>
        <fullName evidence="5">Cora-domain-containing protein</fullName>
    </recommendedName>
</protein>
<dbReference type="STRING" id="1095630.A0A2J6SR62"/>
<dbReference type="Gene3D" id="1.20.58.340">
    <property type="entry name" value="Magnesium transport protein CorA, transmembrane region"/>
    <property type="match status" value="1"/>
</dbReference>
<reference evidence="3 4" key="1">
    <citation type="submission" date="2016-04" db="EMBL/GenBank/DDBJ databases">
        <title>A degradative enzymes factory behind the ericoid mycorrhizal symbiosis.</title>
        <authorList>
            <consortium name="DOE Joint Genome Institute"/>
            <person name="Martino E."/>
            <person name="Morin E."/>
            <person name="Grelet G."/>
            <person name="Kuo A."/>
            <person name="Kohler A."/>
            <person name="Daghino S."/>
            <person name="Barry K."/>
            <person name="Choi C."/>
            <person name="Cichocki N."/>
            <person name="Clum A."/>
            <person name="Copeland A."/>
            <person name="Hainaut M."/>
            <person name="Haridas S."/>
            <person name="Labutti K."/>
            <person name="Lindquist E."/>
            <person name="Lipzen A."/>
            <person name="Khouja H.-R."/>
            <person name="Murat C."/>
            <person name="Ohm R."/>
            <person name="Olson A."/>
            <person name="Spatafora J."/>
            <person name="Veneault-Fourrey C."/>
            <person name="Henrissat B."/>
            <person name="Grigoriev I."/>
            <person name="Martin F."/>
            <person name="Perotto S."/>
        </authorList>
    </citation>
    <scope>NUCLEOTIDE SEQUENCE [LARGE SCALE GENOMIC DNA]</scope>
    <source>
        <strain evidence="3 4">E</strain>
    </source>
</reference>
<evidence type="ECO:0000313" key="3">
    <source>
        <dbReference type="EMBL" id="PMD53183.1"/>
    </source>
</evidence>
<feature type="region of interest" description="Disordered" evidence="1">
    <location>
        <begin position="211"/>
        <end position="246"/>
    </location>
</feature>
<evidence type="ECO:0000256" key="2">
    <source>
        <dbReference type="SAM" id="Phobius"/>
    </source>
</evidence>
<sequence>MEGDKYVKLLFEDESYTRSRTYFWILGCLPAFENTIGNVPVSTNTIRDTMKHWEVFQDSHITRIQDGPEHQDTAACEMAKDIGILMTSLDQIKGEFGAMRTQVTLLRDGLFNASSVVESRASTRLGENVKLLTYVSIFYLPLAFCAALWAIPNILELSTKVAFVVTSIVVGAITYAIVFNLDSLADKGWKLYIPVRIRVLHRMETGNWGEEKDEEGKLQKMDKVEKSNKEDTKSSSQPKAESWTEHAKRFHSFGPDRDRVKPSEWWILL</sequence>
<evidence type="ECO:0008006" key="5">
    <source>
        <dbReference type="Google" id="ProtNLM"/>
    </source>
</evidence>
<keyword evidence="2" id="KW-0812">Transmembrane</keyword>
<keyword evidence="4" id="KW-1185">Reference proteome</keyword>
<dbReference type="RefSeq" id="XP_024730087.1">
    <property type="nucleotide sequence ID" value="XM_024885258.1"/>
</dbReference>
<feature type="transmembrane region" description="Helical" evidence="2">
    <location>
        <begin position="131"/>
        <end position="155"/>
    </location>
</feature>
<dbReference type="Proteomes" id="UP000235371">
    <property type="component" value="Unassembled WGS sequence"/>
</dbReference>
<dbReference type="AlphaFoldDB" id="A0A2J6SR62"/>
<evidence type="ECO:0000313" key="4">
    <source>
        <dbReference type="Proteomes" id="UP000235371"/>
    </source>
</evidence>
<proteinExistence type="predicted"/>
<keyword evidence="2" id="KW-0472">Membrane</keyword>
<keyword evidence="2" id="KW-1133">Transmembrane helix</keyword>
<organism evidence="3 4">
    <name type="scientific">Hyaloscypha bicolor E</name>
    <dbReference type="NCBI Taxonomy" id="1095630"/>
    <lineage>
        <taxon>Eukaryota</taxon>
        <taxon>Fungi</taxon>
        <taxon>Dikarya</taxon>
        <taxon>Ascomycota</taxon>
        <taxon>Pezizomycotina</taxon>
        <taxon>Leotiomycetes</taxon>
        <taxon>Helotiales</taxon>
        <taxon>Hyaloscyphaceae</taxon>
        <taxon>Hyaloscypha</taxon>
        <taxon>Hyaloscypha bicolor</taxon>
    </lineage>
</organism>
<dbReference type="GeneID" id="36593335"/>
<dbReference type="InParanoid" id="A0A2J6SR62"/>
<evidence type="ECO:0000256" key="1">
    <source>
        <dbReference type="SAM" id="MobiDB-lite"/>
    </source>
</evidence>
<feature type="compositionally biased region" description="Basic and acidic residues" evidence="1">
    <location>
        <begin position="214"/>
        <end position="233"/>
    </location>
</feature>
<feature type="transmembrane region" description="Helical" evidence="2">
    <location>
        <begin position="161"/>
        <end position="181"/>
    </location>
</feature>